<evidence type="ECO:0000313" key="2">
    <source>
        <dbReference type="EMBL" id="KAJ1122724.1"/>
    </source>
</evidence>
<dbReference type="EMBL" id="JANPWB010000011">
    <property type="protein sequence ID" value="KAJ1122724.1"/>
    <property type="molecule type" value="Genomic_DNA"/>
</dbReference>
<dbReference type="Proteomes" id="UP001066276">
    <property type="component" value="Chromosome 7"/>
</dbReference>
<sequence length="129" mass="14022">MFRQFTLKVCLGAWSGHERRWPPRSRALLGCGPWTGGGGAGGALRAPQTSSRPAAGGAPRIGGVGAVRRPWGERALPLQDATTEDGVEARDKKLSRGLKLWLTPGRRRRECVESHPDQQRTGGRWGDEN</sequence>
<comment type="caution">
    <text evidence="2">The sequence shown here is derived from an EMBL/GenBank/DDBJ whole genome shotgun (WGS) entry which is preliminary data.</text>
</comment>
<keyword evidence="3" id="KW-1185">Reference proteome</keyword>
<name>A0AAV7P6F7_PLEWA</name>
<evidence type="ECO:0000313" key="3">
    <source>
        <dbReference type="Proteomes" id="UP001066276"/>
    </source>
</evidence>
<dbReference type="AlphaFoldDB" id="A0AAV7P6F7"/>
<proteinExistence type="predicted"/>
<feature type="region of interest" description="Disordered" evidence="1">
    <location>
        <begin position="36"/>
        <end position="66"/>
    </location>
</feature>
<evidence type="ECO:0000256" key="1">
    <source>
        <dbReference type="SAM" id="MobiDB-lite"/>
    </source>
</evidence>
<organism evidence="2 3">
    <name type="scientific">Pleurodeles waltl</name>
    <name type="common">Iberian ribbed newt</name>
    <dbReference type="NCBI Taxonomy" id="8319"/>
    <lineage>
        <taxon>Eukaryota</taxon>
        <taxon>Metazoa</taxon>
        <taxon>Chordata</taxon>
        <taxon>Craniata</taxon>
        <taxon>Vertebrata</taxon>
        <taxon>Euteleostomi</taxon>
        <taxon>Amphibia</taxon>
        <taxon>Batrachia</taxon>
        <taxon>Caudata</taxon>
        <taxon>Salamandroidea</taxon>
        <taxon>Salamandridae</taxon>
        <taxon>Pleurodelinae</taxon>
        <taxon>Pleurodeles</taxon>
    </lineage>
</organism>
<protein>
    <submittedName>
        <fullName evidence="2">Uncharacterized protein</fullName>
    </submittedName>
</protein>
<feature type="region of interest" description="Disordered" evidence="1">
    <location>
        <begin position="75"/>
        <end position="94"/>
    </location>
</feature>
<accession>A0AAV7P6F7</accession>
<reference evidence="2" key="1">
    <citation type="journal article" date="2022" name="bioRxiv">
        <title>Sequencing and chromosome-scale assembly of the giantPleurodeles waltlgenome.</title>
        <authorList>
            <person name="Brown T."/>
            <person name="Elewa A."/>
            <person name="Iarovenko S."/>
            <person name="Subramanian E."/>
            <person name="Araus A.J."/>
            <person name="Petzold A."/>
            <person name="Susuki M."/>
            <person name="Suzuki K.-i.T."/>
            <person name="Hayashi T."/>
            <person name="Toyoda A."/>
            <person name="Oliveira C."/>
            <person name="Osipova E."/>
            <person name="Leigh N.D."/>
            <person name="Simon A."/>
            <person name="Yun M.H."/>
        </authorList>
    </citation>
    <scope>NUCLEOTIDE SEQUENCE</scope>
    <source>
        <strain evidence="2">20211129_DDA</strain>
        <tissue evidence="2">Liver</tissue>
    </source>
</reference>
<gene>
    <name evidence="2" type="ORF">NDU88_001209</name>
</gene>
<feature type="region of interest" description="Disordered" evidence="1">
    <location>
        <begin position="106"/>
        <end position="129"/>
    </location>
</feature>